<dbReference type="AlphaFoldDB" id="A0A0L0RWE2"/>
<proteinExistence type="inferred from homology"/>
<evidence type="ECO:0000256" key="5">
    <source>
        <dbReference type="ARBA" id="ARBA00022660"/>
    </source>
</evidence>
<keyword evidence="4" id="KW-0813">Transport</keyword>
<evidence type="ECO:0000259" key="10">
    <source>
        <dbReference type="SMART" id="SM00916"/>
    </source>
</evidence>
<comment type="function">
    <text evidence="1">Accessory subunit of the mitochondrial membrane respiratory chain NADH dehydrogenase (Complex I), that is believed not to be involved in catalysis. Complex I functions in the transfer of electrons from NADH to the respiratory chain. The immediate electron acceptor for the enzyme is believed to be ubiquinone.</text>
</comment>
<name>A0A0L0RWE2_ALLM3</name>
<reference evidence="11 12" key="1">
    <citation type="submission" date="2009-11" db="EMBL/GenBank/DDBJ databases">
        <title>Annotation of Allomyces macrogynus ATCC 38327.</title>
        <authorList>
            <consortium name="The Broad Institute Genome Sequencing Platform"/>
            <person name="Russ C."/>
            <person name="Cuomo C."/>
            <person name="Burger G."/>
            <person name="Gray M.W."/>
            <person name="Holland P.W.H."/>
            <person name="King N."/>
            <person name="Lang F.B.F."/>
            <person name="Roger A.J."/>
            <person name="Ruiz-Trillo I."/>
            <person name="Young S.K."/>
            <person name="Zeng Q."/>
            <person name="Gargeya S."/>
            <person name="Fitzgerald M."/>
            <person name="Haas B."/>
            <person name="Abouelleil A."/>
            <person name="Alvarado L."/>
            <person name="Arachchi H.M."/>
            <person name="Berlin A."/>
            <person name="Chapman S.B."/>
            <person name="Gearin G."/>
            <person name="Goldberg J."/>
            <person name="Griggs A."/>
            <person name="Gujja S."/>
            <person name="Hansen M."/>
            <person name="Heiman D."/>
            <person name="Howarth C."/>
            <person name="Larimer J."/>
            <person name="Lui A."/>
            <person name="MacDonald P.J.P."/>
            <person name="McCowen C."/>
            <person name="Montmayeur A."/>
            <person name="Murphy C."/>
            <person name="Neiman D."/>
            <person name="Pearson M."/>
            <person name="Priest M."/>
            <person name="Roberts A."/>
            <person name="Saif S."/>
            <person name="Shea T."/>
            <person name="Sisk P."/>
            <person name="Stolte C."/>
            <person name="Sykes S."/>
            <person name="Wortman J."/>
            <person name="Nusbaum C."/>
            <person name="Birren B."/>
        </authorList>
    </citation>
    <scope>NUCLEOTIDE SEQUENCE [LARGE SCALE GENOMIC DNA]</scope>
    <source>
        <strain evidence="11 12">ATCC 38327</strain>
    </source>
</reference>
<keyword evidence="8" id="KW-0496">Mitochondrion</keyword>
<evidence type="ECO:0000256" key="9">
    <source>
        <dbReference type="ARBA" id="ARBA00023136"/>
    </source>
</evidence>
<dbReference type="InterPro" id="IPR016464">
    <property type="entry name" value="NADH_Ub_cplx-1_asu_su-2"/>
</dbReference>
<dbReference type="SMART" id="SM00916">
    <property type="entry name" value="L51_S25_CI-B8"/>
    <property type="match status" value="1"/>
</dbReference>
<dbReference type="PANTHER" id="PTHR12878:SF0">
    <property type="entry name" value="NADH DEHYDROGENASE [UBIQUINONE] 1 ALPHA SUBCOMPLEX SUBUNIT 2"/>
    <property type="match status" value="1"/>
</dbReference>
<evidence type="ECO:0000256" key="3">
    <source>
        <dbReference type="ARBA" id="ARBA00008939"/>
    </source>
</evidence>
<comment type="subcellular location">
    <subcellularLocation>
        <location evidence="2">Mitochondrion inner membrane</location>
        <topology evidence="2">Peripheral membrane protein</topology>
        <orientation evidence="2">Matrix side</orientation>
    </subcellularLocation>
</comment>
<dbReference type="Proteomes" id="UP000054350">
    <property type="component" value="Unassembled WGS sequence"/>
</dbReference>
<evidence type="ECO:0000256" key="6">
    <source>
        <dbReference type="ARBA" id="ARBA00022792"/>
    </source>
</evidence>
<gene>
    <name evidence="11" type="ORF">AMAG_00666</name>
</gene>
<dbReference type="InterPro" id="IPR036249">
    <property type="entry name" value="Thioredoxin-like_sf"/>
</dbReference>
<evidence type="ECO:0000256" key="4">
    <source>
        <dbReference type="ARBA" id="ARBA00022448"/>
    </source>
</evidence>
<dbReference type="OrthoDB" id="10250268at2759"/>
<dbReference type="eggNOG" id="KOG3446">
    <property type="taxonomic scope" value="Eukaryota"/>
</dbReference>
<evidence type="ECO:0000256" key="1">
    <source>
        <dbReference type="ARBA" id="ARBA00003195"/>
    </source>
</evidence>
<dbReference type="Gene3D" id="3.40.30.10">
    <property type="entry name" value="Glutaredoxin"/>
    <property type="match status" value="1"/>
</dbReference>
<dbReference type="SUPFAM" id="SSF52833">
    <property type="entry name" value="Thioredoxin-like"/>
    <property type="match status" value="1"/>
</dbReference>
<keyword evidence="7" id="KW-0249">Electron transport</keyword>
<comment type="similarity">
    <text evidence="3">Belongs to the complex I NDUFA2 subunit family.</text>
</comment>
<keyword evidence="12" id="KW-1185">Reference proteome</keyword>
<dbReference type="EMBL" id="GG745328">
    <property type="protein sequence ID" value="KNE54707.1"/>
    <property type="molecule type" value="Genomic_DNA"/>
</dbReference>
<keyword evidence="9" id="KW-0472">Membrane</keyword>
<evidence type="ECO:0000313" key="12">
    <source>
        <dbReference type="Proteomes" id="UP000054350"/>
    </source>
</evidence>
<evidence type="ECO:0000313" key="11">
    <source>
        <dbReference type="EMBL" id="KNE54707.1"/>
    </source>
</evidence>
<dbReference type="STRING" id="578462.A0A0L0RWE2"/>
<evidence type="ECO:0000256" key="8">
    <source>
        <dbReference type="ARBA" id="ARBA00023128"/>
    </source>
</evidence>
<dbReference type="VEuPathDB" id="FungiDB:AMAG_00666"/>
<protein>
    <recommendedName>
        <fullName evidence="10">Ribosomal protein/NADH dehydrogenase domain-containing protein</fullName>
    </recommendedName>
</protein>
<keyword evidence="5" id="KW-0679">Respiratory chain</keyword>
<dbReference type="OMA" id="RIHLCQH"/>
<dbReference type="PIRSF" id="PIRSF005822">
    <property type="entry name" value="NDUA2"/>
    <property type="match status" value="1"/>
</dbReference>
<dbReference type="PANTHER" id="PTHR12878">
    <property type="entry name" value="NADH-UBIQUINONE OXIDOREDUCTASE B8 SUBUNIT"/>
    <property type="match status" value="1"/>
</dbReference>
<keyword evidence="6" id="KW-0999">Mitochondrion inner membrane</keyword>
<evidence type="ECO:0000256" key="2">
    <source>
        <dbReference type="ARBA" id="ARBA00004443"/>
    </source>
</evidence>
<reference evidence="12" key="2">
    <citation type="submission" date="2009-11" db="EMBL/GenBank/DDBJ databases">
        <title>The Genome Sequence of Allomyces macrogynus strain ATCC 38327.</title>
        <authorList>
            <consortium name="The Broad Institute Genome Sequencing Platform"/>
            <person name="Russ C."/>
            <person name="Cuomo C."/>
            <person name="Shea T."/>
            <person name="Young S.K."/>
            <person name="Zeng Q."/>
            <person name="Koehrsen M."/>
            <person name="Haas B."/>
            <person name="Borodovsky M."/>
            <person name="Guigo R."/>
            <person name="Alvarado L."/>
            <person name="Berlin A."/>
            <person name="Borenstein D."/>
            <person name="Chen Z."/>
            <person name="Engels R."/>
            <person name="Freedman E."/>
            <person name="Gellesch M."/>
            <person name="Goldberg J."/>
            <person name="Griggs A."/>
            <person name="Gujja S."/>
            <person name="Heiman D."/>
            <person name="Hepburn T."/>
            <person name="Howarth C."/>
            <person name="Jen D."/>
            <person name="Larson L."/>
            <person name="Lewis B."/>
            <person name="Mehta T."/>
            <person name="Park D."/>
            <person name="Pearson M."/>
            <person name="Roberts A."/>
            <person name="Saif S."/>
            <person name="Shenoy N."/>
            <person name="Sisk P."/>
            <person name="Stolte C."/>
            <person name="Sykes S."/>
            <person name="Walk T."/>
            <person name="White J."/>
            <person name="Yandava C."/>
            <person name="Burger G."/>
            <person name="Gray M.W."/>
            <person name="Holland P.W.H."/>
            <person name="King N."/>
            <person name="Lang F.B.F."/>
            <person name="Roger A.J."/>
            <person name="Ruiz-Trillo I."/>
            <person name="Lander E."/>
            <person name="Nusbaum C."/>
        </authorList>
    </citation>
    <scope>NUCLEOTIDE SEQUENCE [LARGE SCALE GENOMIC DNA]</scope>
    <source>
        <strain evidence="12">ATCC 38327</strain>
    </source>
</reference>
<organism evidence="11 12">
    <name type="scientific">Allomyces macrogynus (strain ATCC 38327)</name>
    <name type="common">Allomyces javanicus var. macrogynus</name>
    <dbReference type="NCBI Taxonomy" id="578462"/>
    <lineage>
        <taxon>Eukaryota</taxon>
        <taxon>Fungi</taxon>
        <taxon>Fungi incertae sedis</taxon>
        <taxon>Blastocladiomycota</taxon>
        <taxon>Blastocladiomycetes</taxon>
        <taxon>Blastocladiales</taxon>
        <taxon>Blastocladiaceae</taxon>
        <taxon>Allomyces</taxon>
    </lineage>
</organism>
<sequence length="96" mass="10623">MSWRGPLSNSIKELRIHLSQSASGSAGLRSFIAKSYPAMKQANPSLPILIREAQNVEARAFARYDFGVERKISLENVAENEIAAKILELNNGPVRK</sequence>
<accession>A0A0L0RWE2</accession>
<dbReference type="GO" id="GO:0005743">
    <property type="term" value="C:mitochondrial inner membrane"/>
    <property type="evidence" value="ECO:0007669"/>
    <property type="project" value="UniProtKB-SubCell"/>
</dbReference>
<dbReference type="InterPro" id="IPR007741">
    <property type="entry name" value="Ribosomal_mL43/mS25/NADH_DH"/>
</dbReference>
<dbReference type="Pfam" id="PF05047">
    <property type="entry name" value="L51_S25_CI-B8"/>
    <property type="match status" value="1"/>
</dbReference>
<feature type="domain" description="Ribosomal protein/NADH dehydrogenase" evidence="10">
    <location>
        <begin position="20"/>
        <end position="93"/>
    </location>
</feature>
<evidence type="ECO:0000256" key="7">
    <source>
        <dbReference type="ARBA" id="ARBA00022982"/>
    </source>
</evidence>